<accession>A0A8S5RP85</accession>
<proteinExistence type="predicted"/>
<evidence type="ECO:0000313" key="1">
    <source>
        <dbReference type="EMBL" id="DAE32937.1"/>
    </source>
</evidence>
<reference evidence="1" key="1">
    <citation type="journal article" date="2021" name="Proc. Natl. Acad. Sci. U.S.A.">
        <title>A Catalog of Tens of Thousands of Viruses from Human Metagenomes Reveals Hidden Associations with Chronic Diseases.</title>
        <authorList>
            <person name="Tisza M.J."/>
            <person name="Buck C.B."/>
        </authorList>
    </citation>
    <scope>NUCLEOTIDE SEQUENCE</scope>
    <source>
        <strain evidence="1">CtBS918</strain>
    </source>
</reference>
<organism evidence="1">
    <name type="scientific">virus sp. ctBS918</name>
    <dbReference type="NCBI Taxonomy" id="2825807"/>
    <lineage>
        <taxon>Viruses</taxon>
    </lineage>
</organism>
<dbReference type="EMBL" id="BK059130">
    <property type="protein sequence ID" value="DAE32937.1"/>
    <property type="molecule type" value="Genomic_DNA"/>
</dbReference>
<name>A0A8S5RP85_9VIRU</name>
<protein>
    <submittedName>
        <fullName evidence="1">Uncharacterized protein</fullName>
    </submittedName>
</protein>
<sequence length="44" mass="5260">MESHARLSYDENYIRKIRGYIKVKQNKSKQMYYNPGRKCSGGNF</sequence>